<reference evidence="2" key="1">
    <citation type="journal article" date="2020" name="Nature">
        <title>Giant virus diversity and host interactions through global metagenomics.</title>
        <authorList>
            <person name="Schulz F."/>
            <person name="Roux S."/>
            <person name="Paez-Espino D."/>
            <person name="Jungbluth S."/>
            <person name="Walsh D.A."/>
            <person name="Denef V.J."/>
            <person name="McMahon K.D."/>
            <person name="Konstantinidis K.T."/>
            <person name="Eloe-Fadrosh E.A."/>
            <person name="Kyrpides N.C."/>
            <person name="Woyke T."/>
        </authorList>
    </citation>
    <scope>NUCLEOTIDE SEQUENCE</scope>
    <source>
        <strain evidence="2">GVMAG-M-3300027708-5</strain>
    </source>
</reference>
<accession>A0A6C0JK75</accession>
<protein>
    <recommendedName>
        <fullName evidence="1">Glycosyl transferase family 25 domain-containing protein</fullName>
    </recommendedName>
</protein>
<sequence>MKIFVIHYAKLIERRKNMVMQLITNGLDAEFVTQYDRDQLSSEDKAKFVTKYKDDDIAISLSHLYCYKEIIKKYEYALILEDDAVFNNNFKKILLDYICQLPEDWDMLFIGDGCHLHIPNDVICKSKGNIFKKCLEPTLWGGDGATRCTDSYLISKKCAQKIIDCFLSDRHLMDHAIDWWLNNVSRHFQFNVYWAEPTIVTQGSMTIFSRSRI</sequence>
<feature type="domain" description="Glycosyl transferase family 25" evidence="1">
    <location>
        <begin position="2"/>
        <end position="170"/>
    </location>
</feature>
<evidence type="ECO:0000259" key="1">
    <source>
        <dbReference type="Pfam" id="PF01755"/>
    </source>
</evidence>
<dbReference type="InterPro" id="IPR002654">
    <property type="entry name" value="Glyco_trans_25"/>
</dbReference>
<dbReference type="AlphaFoldDB" id="A0A6C0JK75"/>
<dbReference type="Pfam" id="PF01755">
    <property type="entry name" value="Glyco_transf_25"/>
    <property type="match status" value="1"/>
</dbReference>
<organism evidence="2">
    <name type="scientific">viral metagenome</name>
    <dbReference type="NCBI Taxonomy" id="1070528"/>
    <lineage>
        <taxon>unclassified sequences</taxon>
        <taxon>metagenomes</taxon>
        <taxon>organismal metagenomes</taxon>
    </lineage>
</organism>
<dbReference type="CDD" id="cd06532">
    <property type="entry name" value="Glyco_transf_25"/>
    <property type="match status" value="1"/>
</dbReference>
<proteinExistence type="predicted"/>
<dbReference type="EMBL" id="MN740408">
    <property type="protein sequence ID" value="QHU05156.1"/>
    <property type="molecule type" value="Genomic_DNA"/>
</dbReference>
<evidence type="ECO:0000313" key="2">
    <source>
        <dbReference type="EMBL" id="QHU05156.1"/>
    </source>
</evidence>
<name>A0A6C0JK75_9ZZZZ</name>